<dbReference type="Gene3D" id="2.60.120.590">
    <property type="entry name" value="Alpha-ketoglutarate-dependent dioxygenase AlkB-like"/>
    <property type="match status" value="1"/>
</dbReference>
<dbReference type="InterPro" id="IPR037151">
    <property type="entry name" value="AlkB-like_sf"/>
</dbReference>
<dbReference type="GO" id="GO:0006307">
    <property type="term" value="P:DNA alkylation repair"/>
    <property type="evidence" value="ECO:0007669"/>
    <property type="project" value="TreeGrafter"/>
</dbReference>
<dbReference type="InterPro" id="IPR036987">
    <property type="entry name" value="SRA-YDG_sf"/>
</dbReference>
<evidence type="ECO:0000259" key="3">
    <source>
        <dbReference type="Pfam" id="PF13532"/>
    </source>
</evidence>
<dbReference type="InterPro" id="IPR027450">
    <property type="entry name" value="AlkB-like"/>
</dbReference>
<accession>A0AAJ0DIB6</accession>
<feature type="region of interest" description="Disordered" evidence="2">
    <location>
        <begin position="246"/>
        <end position="422"/>
    </location>
</feature>
<dbReference type="Pfam" id="PF13532">
    <property type="entry name" value="2OG-FeII_Oxy_2"/>
    <property type="match status" value="1"/>
</dbReference>
<feature type="compositionally biased region" description="Polar residues" evidence="2">
    <location>
        <begin position="157"/>
        <end position="173"/>
    </location>
</feature>
<feature type="region of interest" description="Disordered" evidence="2">
    <location>
        <begin position="457"/>
        <end position="559"/>
    </location>
</feature>
<dbReference type="EMBL" id="JAWDJX010000030">
    <property type="protein sequence ID" value="KAK3050739.1"/>
    <property type="molecule type" value="Genomic_DNA"/>
</dbReference>
<dbReference type="SUPFAM" id="SSF51197">
    <property type="entry name" value="Clavaminate synthase-like"/>
    <property type="match status" value="1"/>
</dbReference>
<protein>
    <recommendedName>
        <fullName evidence="3">Alpha-ketoglutarate-dependent dioxygenase AlkB-like domain-containing protein</fullName>
    </recommendedName>
</protein>
<feature type="compositionally biased region" description="Acidic residues" evidence="2">
    <location>
        <begin position="460"/>
        <end position="469"/>
    </location>
</feature>
<comment type="caution">
    <text evidence="4">The sequence shown here is derived from an EMBL/GenBank/DDBJ whole genome shotgun (WGS) entry which is preliminary data.</text>
</comment>
<feature type="compositionally biased region" description="Polar residues" evidence="2">
    <location>
        <begin position="190"/>
        <end position="224"/>
    </location>
</feature>
<evidence type="ECO:0000256" key="1">
    <source>
        <dbReference type="PIRSR" id="PIRSR632852-1"/>
    </source>
</evidence>
<evidence type="ECO:0000256" key="2">
    <source>
        <dbReference type="SAM" id="MobiDB-lite"/>
    </source>
</evidence>
<evidence type="ECO:0000313" key="5">
    <source>
        <dbReference type="Proteomes" id="UP001271007"/>
    </source>
</evidence>
<feature type="compositionally biased region" description="Low complexity" evidence="2">
    <location>
        <begin position="92"/>
        <end position="104"/>
    </location>
</feature>
<proteinExistence type="predicted"/>
<feature type="region of interest" description="Disordered" evidence="2">
    <location>
        <begin position="40"/>
        <end position="234"/>
    </location>
</feature>
<feature type="binding site" evidence="1">
    <location>
        <position position="1098"/>
    </location>
    <ligand>
        <name>2-oxoglutarate</name>
        <dbReference type="ChEBI" id="CHEBI:16810"/>
    </ligand>
</feature>
<dbReference type="AlphaFoldDB" id="A0AAJ0DIB6"/>
<dbReference type="Gene3D" id="2.30.280.10">
    <property type="entry name" value="SRA-YDG"/>
    <property type="match status" value="1"/>
</dbReference>
<dbReference type="PANTHER" id="PTHR31573:SF4">
    <property type="entry name" value="FE2OG DIOXYGENASE DOMAIN-CONTAINING PROTEIN"/>
    <property type="match status" value="1"/>
</dbReference>
<reference evidence="4" key="1">
    <citation type="submission" date="2023-04" db="EMBL/GenBank/DDBJ databases">
        <title>Black Yeasts Isolated from many extreme environments.</title>
        <authorList>
            <person name="Coleine C."/>
            <person name="Stajich J.E."/>
            <person name="Selbmann L."/>
        </authorList>
    </citation>
    <scope>NUCLEOTIDE SEQUENCE</scope>
    <source>
        <strain evidence="4">CCFEE 5312</strain>
    </source>
</reference>
<dbReference type="GO" id="GO:0051747">
    <property type="term" value="F:cytosine C-5 DNA demethylase activity"/>
    <property type="evidence" value="ECO:0007669"/>
    <property type="project" value="TreeGrafter"/>
</dbReference>
<dbReference type="Proteomes" id="UP001271007">
    <property type="component" value="Unassembled WGS sequence"/>
</dbReference>
<feature type="binding site" evidence="1">
    <location>
        <position position="1089"/>
    </location>
    <ligand>
        <name>2-oxoglutarate</name>
        <dbReference type="ChEBI" id="CHEBI:16810"/>
    </ligand>
</feature>
<name>A0AAJ0DIB6_9PEZI</name>
<gene>
    <name evidence="4" type="ORF">LTR09_008105</name>
</gene>
<organism evidence="4 5">
    <name type="scientific">Extremus antarcticus</name>
    <dbReference type="NCBI Taxonomy" id="702011"/>
    <lineage>
        <taxon>Eukaryota</taxon>
        <taxon>Fungi</taxon>
        <taxon>Dikarya</taxon>
        <taxon>Ascomycota</taxon>
        <taxon>Pezizomycotina</taxon>
        <taxon>Dothideomycetes</taxon>
        <taxon>Dothideomycetidae</taxon>
        <taxon>Mycosphaerellales</taxon>
        <taxon>Extremaceae</taxon>
        <taxon>Extremus</taxon>
    </lineage>
</organism>
<dbReference type="PANTHER" id="PTHR31573">
    <property type="entry name" value="ALPHA-KETOGLUTARATE-DEPENDENT DIOXYGENASE ALKB HOMOLOG 2"/>
    <property type="match status" value="1"/>
</dbReference>
<feature type="compositionally biased region" description="Low complexity" evidence="2">
    <location>
        <begin position="478"/>
        <end position="490"/>
    </location>
</feature>
<dbReference type="GO" id="GO:0035516">
    <property type="term" value="F:broad specificity oxidative DNA demethylase activity"/>
    <property type="evidence" value="ECO:0007669"/>
    <property type="project" value="TreeGrafter"/>
</dbReference>
<dbReference type="InterPro" id="IPR032852">
    <property type="entry name" value="ALKBH2"/>
</dbReference>
<feature type="compositionally biased region" description="Basic and acidic residues" evidence="2">
    <location>
        <begin position="114"/>
        <end position="126"/>
    </location>
</feature>
<feature type="compositionally biased region" description="Polar residues" evidence="2">
    <location>
        <begin position="501"/>
        <end position="514"/>
    </location>
</feature>
<feature type="compositionally biased region" description="Polar residues" evidence="2">
    <location>
        <begin position="263"/>
        <end position="272"/>
    </location>
</feature>
<keyword evidence="5" id="KW-1185">Reference proteome</keyword>
<evidence type="ECO:0000313" key="4">
    <source>
        <dbReference type="EMBL" id="KAK3050739.1"/>
    </source>
</evidence>
<feature type="domain" description="Alpha-ketoglutarate-dependent dioxygenase AlkB-like" evidence="3">
    <location>
        <begin position="1046"/>
        <end position="1226"/>
    </location>
</feature>
<sequence>MAEQLNPDFIPARKSVRVAGNKMHIQEIKAQTKSYEEVTVEQADEEMADGIIGPPPKPEPAKKRKAPAKRAPSAKDATTTPKRAAVAKTTNAASRPSRAAKSAKGVSEAEQLPDDLKKLIVDERNGTGRKRSRKPATSPLKPEAKRRKTDTSDQDSKQSLTATAPVPDQTTAAASPKEASGVLGLGSVPASGTAQQEVGDETTVSPKPRSASQVGNANQHINEPSQDEVVVTEGLGATLEVPEINSAAETSAVESSPVGEQQRIPSTFATDSGRQELPNAEATTQQEMDVDEVELSSSPLSTPPSSPILNAMESAVVTAPKIDVDPIPTDSVQATAATGGDAPEPLVSGGEVTLPISPGPDTSSQREQPRPDQPQPDVMPTTPRDASRSTPEPGVPRTETLLLTPPWSVPSTKLDVDSPGADLDDLEAVQKNDNGGIPTATDDVRATLVLFKTVPAEAGANDEDGETVEDLGWPVVESSTSQSAARRSATPWPIVGLRSPPSKNQTAGTATSAVVSKGRVEKPRAARKAPRKSIKADDQPEQSLKKPTASKAPAKRGKSMPLSKIVVLTPPPSWEHVELDSTILSISRKLMHREHLTAKPLPVGQPRVWAESRQALCETLPYFKSTQGGCYQNDGHVYGFLFDGMGHCREYLDGDIIICRAGGGMETEADGTGMAQSRDQTFKEAQVQAILNDIKHENPLVVICGNRNLAAPSKMPHQYCALGWYKPTMVWSEKTAGKGKKVWKTVKYRLERLNRTKPAWHSPSESEVLGELEKAAAGESVETTCTTCQKRYHQVYLRGWICLNADCERFWKYRGMDVPYGKDGLEYSPAFLLYQSKLWKNETDAEEPEPTDLRPAVPDVGNVIGDNLAFELFPQHRPIAPAMLHTPWDAAPTLIRNSASTLERKEGMPGVNISIDYKQGYKIATYTFDGIDGCFVHGAATKVVLREAVSGPDAMFAAIQNEDMGLERRTFAVKKMSKGQNELTNSAALPTPPADVQDDQLDTLELSQANAELEAKSEKYTFEDGDLMTAFSMNYGMPYKFVASGSSKPFEEAPWPVTECRRRLNWAQRAFLHKQEGYEDFNEQLIFAYLEGQKIEYHDDGEEGLGARIASLSLGGRAKMHMRMKQKHFVGCSKTGIFTEEEPVVGGIDGPEMDEKRHNAWRTLQDLKGDGPTYNKRRKEIPKELGIYEKRTKKADDLVTVTLNHGDIILMEGYDIQKYLEHKVAPEGYLRFALTCRTVLENHLKEHEKPGYSVAVDPEEYEGPKI</sequence>
<dbReference type="GO" id="GO:0008198">
    <property type="term" value="F:ferrous iron binding"/>
    <property type="evidence" value="ECO:0007669"/>
    <property type="project" value="TreeGrafter"/>
</dbReference>